<organism evidence="1 2">
    <name type="scientific">Fusarium equiseti</name>
    <name type="common">Fusarium scirpi</name>
    <dbReference type="NCBI Taxonomy" id="61235"/>
    <lineage>
        <taxon>Eukaryota</taxon>
        <taxon>Fungi</taxon>
        <taxon>Dikarya</taxon>
        <taxon>Ascomycota</taxon>
        <taxon>Pezizomycotina</taxon>
        <taxon>Sordariomycetes</taxon>
        <taxon>Hypocreomycetidae</taxon>
        <taxon>Hypocreales</taxon>
        <taxon>Nectriaceae</taxon>
        <taxon>Fusarium</taxon>
        <taxon>Fusarium incarnatum-equiseti species complex</taxon>
    </lineage>
</organism>
<dbReference type="Proteomes" id="UP000693738">
    <property type="component" value="Unassembled WGS sequence"/>
</dbReference>
<reference evidence="1" key="1">
    <citation type="submission" date="2021-05" db="EMBL/GenBank/DDBJ databases">
        <authorList>
            <person name="Khan N."/>
        </authorList>
    </citation>
    <scope>NUCLEOTIDE SEQUENCE</scope>
</reference>
<gene>
    <name evidence="1" type="ORF">FEQUK3_LOCUS3544</name>
</gene>
<evidence type="ECO:0000313" key="1">
    <source>
        <dbReference type="EMBL" id="CAG7557799.1"/>
    </source>
</evidence>
<name>A0A8J2NGK5_FUSEQ</name>
<comment type="caution">
    <text evidence="1">The sequence shown here is derived from an EMBL/GenBank/DDBJ whole genome shotgun (WGS) entry which is preliminary data.</text>
</comment>
<dbReference type="AlphaFoldDB" id="A0A8J2NGK5"/>
<sequence length="361" mass="40209">MSITILSLLTFETRPPIPKSNSTWHGRSLSELKSSWTMAVDRFVDPYWSNGSNTIDRLGTFLGDTRGPNGHPILFKNETDLNVTPTNLLFLAGFSEYLHSAGRKVEAECFVTQRYVESQVHCSRVDASTPQNCSVTAQRLSQKEHVTENITMLNWALIWSRVSKLPTFLDGYPRFADATLQYLSNPRLNAVTGKGIGADIEFELFNKTTAEQFSCRLGQVINTHLLLGQVYKSAVQMDQVFDFNTTVPAERTELVEVNIVNWSWTILFLSSSVVLLVSGVVSIVFAHLAIGPEVLGYASSVVQNSKYVELPAQTRKKEAFEVVKMMGQKRLRYGYVDSVAEDGQPLVGVGLESETGDIHKC</sequence>
<protein>
    <submittedName>
        <fullName evidence="1">Uncharacterized protein</fullName>
    </submittedName>
</protein>
<accession>A0A8J2NGK5</accession>
<dbReference type="EMBL" id="CAJSTJ010000121">
    <property type="protein sequence ID" value="CAG7557799.1"/>
    <property type="molecule type" value="Genomic_DNA"/>
</dbReference>
<proteinExistence type="predicted"/>
<evidence type="ECO:0000313" key="2">
    <source>
        <dbReference type="Proteomes" id="UP000693738"/>
    </source>
</evidence>